<protein>
    <submittedName>
        <fullName evidence="1">Uncharacterized protein</fullName>
    </submittedName>
</protein>
<gene>
    <name evidence="1" type="ORF">Anapl_03749</name>
</gene>
<evidence type="ECO:0000313" key="1">
    <source>
        <dbReference type="EMBL" id="EOB06302.1"/>
    </source>
</evidence>
<sequence length="114" mass="12900">MGLSLPTLDSDTKSLYCRPISAIHPHWPDERPDEVWQPGPCMHAATFQEHPSCDILILSPWIWTQVGQPNLNRKVGDLKDMNFIPKEEALITLSVFSKLIFCIIPRVRGLPALV</sequence>
<name>R0K909_ANAPL</name>
<proteinExistence type="predicted"/>
<dbReference type="AlphaFoldDB" id="R0K909"/>
<dbReference type="Proteomes" id="UP000296049">
    <property type="component" value="Unassembled WGS sequence"/>
</dbReference>
<evidence type="ECO:0000313" key="2">
    <source>
        <dbReference type="Proteomes" id="UP000296049"/>
    </source>
</evidence>
<organism evidence="1 2">
    <name type="scientific">Anas platyrhynchos</name>
    <name type="common">Mallard</name>
    <name type="synonym">Anas boschas</name>
    <dbReference type="NCBI Taxonomy" id="8839"/>
    <lineage>
        <taxon>Eukaryota</taxon>
        <taxon>Metazoa</taxon>
        <taxon>Chordata</taxon>
        <taxon>Craniata</taxon>
        <taxon>Vertebrata</taxon>
        <taxon>Euteleostomi</taxon>
        <taxon>Archelosauria</taxon>
        <taxon>Archosauria</taxon>
        <taxon>Dinosauria</taxon>
        <taxon>Saurischia</taxon>
        <taxon>Theropoda</taxon>
        <taxon>Coelurosauria</taxon>
        <taxon>Aves</taxon>
        <taxon>Neognathae</taxon>
        <taxon>Galloanserae</taxon>
        <taxon>Anseriformes</taxon>
        <taxon>Anatidae</taxon>
        <taxon>Anatinae</taxon>
        <taxon>Anas</taxon>
    </lineage>
</organism>
<accession>R0K909</accession>
<dbReference type="EMBL" id="KB742622">
    <property type="protein sequence ID" value="EOB06302.1"/>
    <property type="molecule type" value="Genomic_DNA"/>
</dbReference>
<keyword evidence="2" id="KW-1185">Reference proteome</keyword>
<reference evidence="2" key="1">
    <citation type="journal article" date="2013" name="Nat. Genet.">
        <title>The duck genome and transcriptome provide insight into an avian influenza virus reservoir species.</title>
        <authorList>
            <person name="Huang Y."/>
            <person name="Li Y."/>
            <person name="Burt D.W."/>
            <person name="Chen H."/>
            <person name="Zhang Y."/>
            <person name="Qian W."/>
            <person name="Kim H."/>
            <person name="Gan S."/>
            <person name="Zhao Y."/>
            <person name="Li J."/>
            <person name="Yi K."/>
            <person name="Feng H."/>
            <person name="Zhu P."/>
            <person name="Li B."/>
            <person name="Liu Q."/>
            <person name="Fairley S."/>
            <person name="Magor K.E."/>
            <person name="Du Z."/>
            <person name="Hu X."/>
            <person name="Goodman L."/>
            <person name="Tafer H."/>
            <person name="Vignal A."/>
            <person name="Lee T."/>
            <person name="Kim K.W."/>
            <person name="Sheng Z."/>
            <person name="An Y."/>
            <person name="Searle S."/>
            <person name="Herrero J."/>
            <person name="Groenen M.A."/>
            <person name="Crooijmans R.P."/>
            <person name="Faraut T."/>
            <person name="Cai Q."/>
            <person name="Webster R.G."/>
            <person name="Aldridge J.R."/>
            <person name="Warren W.C."/>
            <person name="Bartschat S."/>
            <person name="Kehr S."/>
            <person name="Marz M."/>
            <person name="Stadler P.F."/>
            <person name="Smith J."/>
            <person name="Kraus R.H."/>
            <person name="Zhao Y."/>
            <person name="Ren L."/>
            <person name="Fei J."/>
            <person name="Morisson M."/>
            <person name="Kaiser P."/>
            <person name="Griffin D.K."/>
            <person name="Rao M."/>
            <person name="Pitel F."/>
            <person name="Wang J."/>
            <person name="Li N."/>
        </authorList>
    </citation>
    <scope>NUCLEOTIDE SEQUENCE [LARGE SCALE GENOMIC DNA]</scope>
</reference>